<evidence type="ECO:0000313" key="4">
    <source>
        <dbReference type="WBParaSite" id="maker-uti_cns_0006587-snap-gene-0.4-mRNA-1"/>
    </source>
</evidence>
<dbReference type="InterPro" id="IPR050373">
    <property type="entry name" value="Fibrinogen_C-term_domain"/>
</dbReference>
<dbReference type="WBParaSite" id="maker-uti_cns_0006587-snap-gene-0.4-mRNA-1">
    <property type="protein sequence ID" value="maker-uti_cns_0006587-snap-gene-0.4-mRNA-1"/>
    <property type="gene ID" value="maker-uti_cns_0006587-snap-gene-0.4"/>
</dbReference>
<dbReference type="GO" id="GO:0005615">
    <property type="term" value="C:extracellular space"/>
    <property type="evidence" value="ECO:0007669"/>
    <property type="project" value="TreeGrafter"/>
</dbReference>
<dbReference type="PROSITE" id="PS51406">
    <property type="entry name" value="FIBRINOGEN_C_2"/>
    <property type="match status" value="1"/>
</dbReference>
<dbReference type="Proteomes" id="UP000095280">
    <property type="component" value="Unplaced"/>
</dbReference>
<dbReference type="InterPro" id="IPR014716">
    <property type="entry name" value="Fibrinogen_a/b/g_C_1"/>
</dbReference>
<evidence type="ECO:0000256" key="1">
    <source>
        <dbReference type="SAM" id="SignalP"/>
    </source>
</evidence>
<reference evidence="4" key="1">
    <citation type="submission" date="2016-11" db="UniProtKB">
        <authorList>
            <consortium name="WormBaseParasite"/>
        </authorList>
    </citation>
    <scope>IDENTIFICATION</scope>
</reference>
<keyword evidence="3" id="KW-1185">Reference proteome</keyword>
<dbReference type="SMART" id="SM00186">
    <property type="entry name" value="FBG"/>
    <property type="match status" value="1"/>
</dbReference>
<feature type="signal peptide" evidence="1">
    <location>
        <begin position="1"/>
        <end position="23"/>
    </location>
</feature>
<feature type="chain" id="PRO_5009320252" evidence="1">
    <location>
        <begin position="24"/>
        <end position="403"/>
    </location>
</feature>
<name>A0A1I8HL22_9PLAT</name>
<evidence type="ECO:0000313" key="3">
    <source>
        <dbReference type="Proteomes" id="UP000095280"/>
    </source>
</evidence>
<feature type="domain" description="Fibrinogen C-terminal" evidence="2">
    <location>
        <begin position="103"/>
        <end position="351"/>
    </location>
</feature>
<sequence length="403" mass="45851">MPTQILAAVLLITVTGICRPTLADPVESQPVLTYETVCEPLSYNGLYLRHQLELPITLNMTSTSDFTLIDIDTKVDSALMALHHHKMRITVQPAFQPQLAALVFICPTFYRCQQLKESVASNPETVWRSIQFSFSAQIDNKIVRYKNLRTVNLPSIACDPGQWVVFQRRVDDSLSFAQDWDAYVNGFGSPGSNYWMGLDQLFKTTVTSANRDSPRTSRCRLRIEIEDFNGETYMGEYRMFQVLDPKQNYRLKVGNAVPDSDLTSWARVHNEMQFSTYDRKHDRQAGTSCSHQHGYGGWWYESCHHMNLNGAYLTDRNITNSSADSKFYASVLHRSSYRPVKRTLMMLNYLLLLILLPFGRARSKAHGTGRQTAPAFPRKFSTATQFSKTAAGSGLGPQRRQRC</sequence>
<dbReference type="InterPro" id="IPR002181">
    <property type="entry name" value="Fibrinogen_a/b/g_C_dom"/>
</dbReference>
<keyword evidence="1" id="KW-0732">Signal</keyword>
<evidence type="ECO:0000259" key="2">
    <source>
        <dbReference type="PROSITE" id="PS51406"/>
    </source>
</evidence>
<proteinExistence type="predicted"/>
<dbReference type="PANTHER" id="PTHR19143">
    <property type="entry name" value="FIBRINOGEN/TENASCIN/ANGIOPOEITIN"/>
    <property type="match status" value="1"/>
</dbReference>
<dbReference type="Pfam" id="PF00147">
    <property type="entry name" value="Fibrinogen_C"/>
    <property type="match status" value="1"/>
</dbReference>
<dbReference type="PANTHER" id="PTHR19143:SF327">
    <property type="entry name" value="FI21813P1-RELATED"/>
    <property type="match status" value="1"/>
</dbReference>
<protein>
    <submittedName>
        <fullName evidence="4">Fibrinogen C-terminal domain-containing protein</fullName>
    </submittedName>
</protein>
<dbReference type="Gene3D" id="3.90.215.10">
    <property type="entry name" value="Gamma Fibrinogen, chain A, domain 1"/>
    <property type="match status" value="1"/>
</dbReference>
<organism evidence="3 4">
    <name type="scientific">Macrostomum lignano</name>
    <dbReference type="NCBI Taxonomy" id="282301"/>
    <lineage>
        <taxon>Eukaryota</taxon>
        <taxon>Metazoa</taxon>
        <taxon>Spiralia</taxon>
        <taxon>Lophotrochozoa</taxon>
        <taxon>Platyhelminthes</taxon>
        <taxon>Rhabditophora</taxon>
        <taxon>Macrostomorpha</taxon>
        <taxon>Macrostomida</taxon>
        <taxon>Macrostomidae</taxon>
        <taxon>Macrostomum</taxon>
    </lineage>
</organism>
<dbReference type="SUPFAM" id="SSF56496">
    <property type="entry name" value="Fibrinogen C-terminal domain-like"/>
    <property type="match status" value="1"/>
</dbReference>
<dbReference type="AlphaFoldDB" id="A0A1I8HL22"/>
<dbReference type="InterPro" id="IPR036056">
    <property type="entry name" value="Fibrinogen-like_C"/>
</dbReference>
<accession>A0A1I8HL22</accession>